<dbReference type="Proteomes" id="UP000001996">
    <property type="component" value="Unassembled WGS sequence"/>
</dbReference>
<dbReference type="VEuPathDB" id="FungiDB:LELG_00562"/>
<feature type="transmembrane region" description="Helical" evidence="1">
    <location>
        <begin position="21"/>
        <end position="41"/>
    </location>
</feature>
<name>A5DT76_LODEL</name>
<dbReference type="EMBL" id="CH981524">
    <property type="protein sequence ID" value="EDK42384.1"/>
    <property type="molecule type" value="Genomic_DNA"/>
</dbReference>
<dbReference type="GO" id="GO:0003723">
    <property type="term" value="F:RNA binding"/>
    <property type="evidence" value="ECO:0007669"/>
    <property type="project" value="InterPro"/>
</dbReference>
<gene>
    <name evidence="2" type="ORF">LELG_00562</name>
</gene>
<evidence type="ECO:0000313" key="3">
    <source>
        <dbReference type="Proteomes" id="UP000001996"/>
    </source>
</evidence>
<keyword evidence="1" id="KW-0812">Transmembrane</keyword>
<dbReference type="HOGENOM" id="CLU_048936_0_0_1"/>
<dbReference type="AlphaFoldDB" id="A5DT76"/>
<keyword evidence="1" id="KW-0472">Membrane</keyword>
<dbReference type="GO" id="GO:0000973">
    <property type="term" value="P:post-transcriptional tethering of RNA polymerase II gene DNA at nuclear periphery"/>
    <property type="evidence" value="ECO:0007669"/>
    <property type="project" value="TreeGrafter"/>
</dbReference>
<dbReference type="FunCoup" id="A5DT76">
    <property type="interactions" value="94"/>
</dbReference>
<dbReference type="KEGG" id="lel:PVL30_000545"/>
<dbReference type="PANTHER" id="PTHR12732">
    <property type="entry name" value="UNCHARACTERIZED PROTEASOME COMPONENT REGION PCI-CONTAINING"/>
    <property type="match status" value="1"/>
</dbReference>
<dbReference type="eggNOG" id="KOG2688">
    <property type="taxonomic scope" value="Eukaryota"/>
</dbReference>
<dbReference type="GO" id="GO:0006368">
    <property type="term" value="P:transcription elongation by RNA polymerase II"/>
    <property type="evidence" value="ECO:0007669"/>
    <property type="project" value="TreeGrafter"/>
</dbReference>
<keyword evidence="1" id="KW-1133">Transmembrane helix</keyword>
<reference evidence="2 3" key="1">
    <citation type="journal article" date="2009" name="Nature">
        <title>Evolution of pathogenicity and sexual reproduction in eight Candida genomes.</title>
        <authorList>
            <person name="Butler G."/>
            <person name="Rasmussen M.D."/>
            <person name="Lin M.F."/>
            <person name="Santos M.A."/>
            <person name="Sakthikumar S."/>
            <person name="Munro C.A."/>
            <person name="Rheinbay E."/>
            <person name="Grabherr M."/>
            <person name="Forche A."/>
            <person name="Reedy J.L."/>
            <person name="Agrafioti I."/>
            <person name="Arnaud M.B."/>
            <person name="Bates S."/>
            <person name="Brown A.J."/>
            <person name="Brunke S."/>
            <person name="Costanzo M.C."/>
            <person name="Fitzpatrick D.A."/>
            <person name="de Groot P.W."/>
            <person name="Harris D."/>
            <person name="Hoyer L.L."/>
            <person name="Hube B."/>
            <person name="Klis F.M."/>
            <person name="Kodira C."/>
            <person name="Lennard N."/>
            <person name="Logue M.E."/>
            <person name="Martin R."/>
            <person name="Neiman A.M."/>
            <person name="Nikolaou E."/>
            <person name="Quail M.A."/>
            <person name="Quinn J."/>
            <person name="Santos M.C."/>
            <person name="Schmitzberger F.F."/>
            <person name="Sherlock G."/>
            <person name="Shah P."/>
            <person name="Silverstein K.A."/>
            <person name="Skrzypek M.S."/>
            <person name="Soll D."/>
            <person name="Staggs R."/>
            <person name="Stansfield I."/>
            <person name="Stumpf M.P."/>
            <person name="Sudbery P.E."/>
            <person name="Srikantha T."/>
            <person name="Zeng Q."/>
            <person name="Berman J."/>
            <person name="Berriman M."/>
            <person name="Heitman J."/>
            <person name="Gow N.A."/>
            <person name="Lorenz M.C."/>
            <person name="Birren B.W."/>
            <person name="Kellis M."/>
            <person name="Cuomo C.A."/>
        </authorList>
    </citation>
    <scope>NUCLEOTIDE SEQUENCE [LARGE SCALE GENOMIC DNA]</scope>
    <source>
        <strain evidence="3">ATCC 11503 / BCRC 21390 / CBS 2605 / JCM 1781 / NBRC 1676 / NRRL YB-4239</strain>
    </source>
</reference>
<dbReference type="OMA" id="NILINMI"/>
<organism evidence="2 3">
    <name type="scientific">Lodderomyces elongisporus (strain ATCC 11503 / CBS 2605 / JCM 1781 / NBRC 1676 / NRRL YB-4239)</name>
    <name type="common">Yeast</name>
    <name type="synonym">Saccharomyces elongisporus</name>
    <dbReference type="NCBI Taxonomy" id="379508"/>
    <lineage>
        <taxon>Eukaryota</taxon>
        <taxon>Fungi</taxon>
        <taxon>Dikarya</taxon>
        <taxon>Ascomycota</taxon>
        <taxon>Saccharomycotina</taxon>
        <taxon>Pichiomycetes</taxon>
        <taxon>Debaryomycetaceae</taxon>
        <taxon>Candida/Lodderomyces clade</taxon>
        <taxon>Lodderomyces</taxon>
    </lineage>
</organism>
<dbReference type="Gene3D" id="1.10.10.10">
    <property type="entry name" value="Winged helix-like DNA-binding domain superfamily/Winged helix DNA-binding domain"/>
    <property type="match status" value="1"/>
</dbReference>
<dbReference type="GO" id="GO:0070390">
    <property type="term" value="C:transcription export complex 2"/>
    <property type="evidence" value="ECO:0007669"/>
    <property type="project" value="TreeGrafter"/>
</dbReference>
<dbReference type="InterPro" id="IPR036388">
    <property type="entry name" value="WH-like_DNA-bd_sf"/>
</dbReference>
<protein>
    <submittedName>
        <fullName evidence="2">Uncharacterized protein</fullName>
    </submittedName>
</protein>
<accession>A5DT76</accession>
<dbReference type="GO" id="GO:0016973">
    <property type="term" value="P:poly(A)+ mRNA export from nucleus"/>
    <property type="evidence" value="ECO:0007669"/>
    <property type="project" value="TreeGrafter"/>
</dbReference>
<dbReference type="GO" id="GO:0003690">
    <property type="term" value="F:double-stranded DNA binding"/>
    <property type="evidence" value="ECO:0007669"/>
    <property type="project" value="InterPro"/>
</dbReference>
<dbReference type="InParanoid" id="A5DT76"/>
<dbReference type="PANTHER" id="PTHR12732:SF8">
    <property type="entry name" value="NUCLEAR MRNA EXPORT PROTEIN THP1"/>
    <property type="match status" value="1"/>
</dbReference>
<keyword evidence="3" id="KW-1185">Reference proteome</keyword>
<evidence type="ECO:0000313" key="2">
    <source>
        <dbReference type="EMBL" id="EDK42384.1"/>
    </source>
</evidence>
<evidence type="ECO:0000256" key="1">
    <source>
        <dbReference type="SAM" id="Phobius"/>
    </source>
</evidence>
<dbReference type="STRING" id="379508.A5DT76"/>
<dbReference type="SMART" id="SM00753">
    <property type="entry name" value="PAM"/>
    <property type="match status" value="1"/>
</dbReference>
<sequence length="505" mass="58991">MDRTHNKKEQQQNKEGCKVRLVRFLSLPLALVFFLFCFLFYDFAFLKIPFPLHYGTGQKHTFCIFFSAFNPSQHFFFLLSLGPGLMSISQFIHEIDTSYTLNNDDDRIRTLTNLFSLNPLENKYIVSIYNESFEQSKSHSFTTRYGEEWPAFDSVVSSFINICTLMDPWSVLSSFDLYTTFLNDLSVAFNNNTYGWLLSHSIKATIAMVLPWALQLDRQMFGKEKGGKYRLNYLAAVLLKIFNNIRVNDSNKYKKSIMLYLGNNLCYIYWKLDNPLLCRNIFSNMSNTSLRITDFLHNDQLKYRFYLARYYLTKYELLESFAHLEWCLVHTSSPKNKSMIIELLLPISLVLGKKPNFATFHRLQNGNGYAVQILSIYEQLFRATAKGDYVSFKLVLNNHRDYLKDKNLLLLLNGAEILIFRNYLKRIWKFMNCPSSLDTKIIPITGKDIQFVENLLVTLIDSNLVKGKLTGKQTIVLSKNDPFPAVFDMYTRRYGAHHKPNNSWM</sequence>
<proteinExistence type="predicted"/>
<dbReference type="GeneID" id="5235196"/>
<dbReference type="InterPro" id="IPR045114">
    <property type="entry name" value="Csn12-like"/>
</dbReference>
<dbReference type="OrthoDB" id="5404651at2759"/>